<dbReference type="Pfam" id="PF13639">
    <property type="entry name" value="zf-RING_2"/>
    <property type="match status" value="1"/>
</dbReference>
<dbReference type="GO" id="GO:0005737">
    <property type="term" value="C:cytoplasm"/>
    <property type="evidence" value="ECO:0000318"/>
    <property type="project" value="GO_Central"/>
</dbReference>
<name>B9RLF7_RICCO</name>
<evidence type="ECO:0000259" key="7">
    <source>
        <dbReference type="PROSITE" id="PS50089"/>
    </source>
</evidence>
<dbReference type="eggNOG" id="KOG0800">
    <property type="taxonomic scope" value="Eukaryota"/>
</dbReference>
<dbReference type="EMBL" id="EQ973788">
    <property type="protein sequence ID" value="EEF47682.1"/>
    <property type="molecule type" value="Genomic_DNA"/>
</dbReference>
<dbReference type="KEGG" id="rcu:8264652"/>
<dbReference type="AlphaFoldDB" id="B9RLF7"/>
<evidence type="ECO:0000256" key="2">
    <source>
        <dbReference type="ARBA" id="ARBA00012483"/>
    </source>
</evidence>
<keyword evidence="3" id="KW-0479">Metal-binding</keyword>
<evidence type="ECO:0000256" key="5">
    <source>
        <dbReference type="ARBA" id="ARBA00022833"/>
    </source>
</evidence>
<evidence type="ECO:0000256" key="4">
    <source>
        <dbReference type="ARBA" id="ARBA00022771"/>
    </source>
</evidence>
<keyword evidence="9" id="KW-1185">Reference proteome</keyword>
<comment type="catalytic activity">
    <reaction evidence="1">
        <text>S-ubiquitinyl-[E2 ubiquitin-conjugating enzyme]-L-cysteine + [acceptor protein]-L-lysine = [E2 ubiquitin-conjugating enzyme]-L-cysteine + N(6)-ubiquitinyl-[acceptor protein]-L-lysine.</text>
        <dbReference type="EC" id="2.3.2.27"/>
    </reaction>
</comment>
<dbReference type="GO" id="GO:0016567">
    <property type="term" value="P:protein ubiquitination"/>
    <property type="evidence" value="ECO:0000318"/>
    <property type="project" value="GO_Central"/>
</dbReference>
<reference evidence="9" key="1">
    <citation type="journal article" date="2010" name="Nat. Biotechnol.">
        <title>Draft genome sequence of the oilseed species Ricinus communis.</title>
        <authorList>
            <person name="Chan A.P."/>
            <person name="Crabtree J."/>
            <person name="Zhao Q."/>
            <person name="Lorenzi H."/>
            <person name="Orvis J."/>
            <person name="Puiu D."/>
            <person name="Melake-Berhan A."/>
            <person name="Jones K.M."/>
            <person name="Redman J."/>
            <person name="Chen G."/>
            <person name="Cahoon E.B."/>
            <person name="Gedil M."/>
            <person name="Stanke M."/>
            <person name="Haas B.J."/>
            <person name="Wortman J.R."/>
            <person name="Fraser-Liggett C.M."/>
            <person name="Ravel J."/>
            <person name="Rabinowicz P.D."/>
        </authorList>
    </citation>
    <scope>NUCLEOTIDE SEQUENCE [LARGE SCALE GENOMIC DNA]</scope>
    <source>
        <strain evidence="9">cv. Hale</strain>
    </source>
</reference>
<dbReference type="InParanoid" id="B9RLF7"/>
<keyword evidence="5" id="KW-0862">Zinc</keyword>
<dbReference type="SMART" id="SM00184">
    <property type="entry name" value="RING"/>
    <property type="match status" value="1"/>
</dbReference>
<dbReference type="GO" id="GO:0008270">
    <property type="term" value="F:zinc ion binding"/>
    <property type="evidence" value="ECO:0007669"/>
    <property type="project" value="UniProtKB-KW"/>
</dbReference>
<dbReference type="EC" id="2.3.2.27" evidence="2"/>
<evidence type="ECO:0000313" key="8">
    <source>
        <dbReference type="EMBL" id="EEF47682.1"/>
    </source>
</evidence>
<evidence type="ECO:0000256" key="1">
    <source>
        <dbReference type="ARBA" id="ARBA00000900"/>
    </source>
</evidence>
<evidence type="ECO:0000256" key="6">
    <source>
        <dbReference type="PROSITE-ProRule" id="PRU00175"/>
    </source>
</evidence>
<dbReference type="OrthoDB" id="851237at2759"/>
<dbReference type="InterPro" id="IPR001841">
    <property type="entry name" value="Znf_RING"/>
</dbReference>
<protein>
    <recommendedName>
        <fullName evidence="2">RING-type E3 ubiquitin transferase</fullName>
        <ecNumber evidence="2">2.3.2.27</ecNumber>
    </recommendedName>
</protein>
<dbReference type="PANTHER" id="PTHR15710">
    <property type="entry name" value="E3 UBIQUITIN-PROTEIN LIGASE PRAJA"/>
    <property type="match status" value="1"/>
</dbReference>
<keyword evidence="4 6" id="KW-0863">Zinc-finger</keyword>
<dbReference type="PROSITE" id="PS50089">
    <property type="entry name" value="ZF_RING_2"/>
    <property type="match status" value="1"/>
</dbReference>
<evidence type="ECO:0000256" key="3">
    <source>
        <dbReference type="ARBA" id="ARBA00022723"/>
    </source>
</evidence>
<feature type="domain" description="RING-type" evidence="7">
    <location>
        <begin position="112"/>
        <end position="153"/>
    </location>
</feature>
<sequence>MAIEDYEIQCSMIPLYDIVEPGDDSFSSEIFCIRVAATFMHPPLDSTMEEEDDDDGSHDENDSFECAAAILVELLNIVDDGGGGGLSLDPASESSPEAFKKVKEIKDSMSQCTICLEELLIGSEVVCTPCSHHYRDTCIYDWLKRSRVCPLCRFQIA</sequence>
<dbReference type="InterPro" id="IPR013083">
    <property type="entry name" value="Znf_RING/FYVE/PHD"/>
</dbReference>
<gene>
    <name evidence="8" type="ORF">RCOM_1466500</name>
</gene>
<dbReference type="PANTHER" id="PTHR15710:SF229">
    <property type="entry name" value="E3 UBIQUITIN-PROTEIN LIGASE RNF181-LIKE"/>
    <property type="match status" value="1"/>
</dbReference>
<dbReference type="Gene3D" id="3.30.40.10">
    <property type="entry name" value="Zinc/RING finger domain, C3HC4 (zinc finger)"/>
    <property type="match status" value="1"/>
</dbReference>
<organism evidence="8 9">
    <name type="scientific">Ricinus communis</name>
    <name type="common">Castor bean</name>
    <dbReference type="NCBI Taxonomy" id="3988"/>
    <lineage>
        <taxon>Eukaryota</taxon>
        <taxon>Viridiplantae</taxon>
        <taxon>Streptophyta</taxon>
        <taxon>Embryophyta</taxon>
        <taxon>Tracheophyta</taxon>
        <taxon>Spermatophyta</taxon>
        <taxon>Magnoliopsida</taxon>
        <taxon>eudicotyledons</taxon>
        <taxon>Gunneridae</taxon>
        <taxon>Pentapetalae</taxon>
        <taxon>rosids</taxon>
        <taxon>fabids</taxon>
        <taxon>Malpighiales</taxon>
        <taxon>Euphorbiaceae</taxon>
        <taxon>Acalyphoideae</taxon>
        <taxon>Acalypheae</taxon>
        <taxon>Ricinus</taxon>
    </lineage>
</organism>
<accession>B9RLF7</accession>
<evidence type="ECO:0000313" key="9">
    <source>
        <dbReference type="Proteomes" id="UP000008311"/>
    </source>
</evidence>
<dbReference type="SUPFAM" id="SSF57850">
    <property type="entry name" value="RING/U-box"/>
    <property type="match status" value="1"/>
</dbReference>
<dbReference type="Proteomes" id="UP000008311">
    <property type="component" value="Unassembled WGS sequence"/>
</dbReference>
<proteinExistence type="predicted"/>
<dbReference type="GO" id="GO:0061630">
    <property type="term" value="F:ubiquitin protein ligase activity"/>
    <property type="evidence" value="ECO:0000318"/>
    <property type="project" value="GO_Central"/>
</dbReference>